<dbReference type="Proteomes" id="UP000239717">
    <property type="component" value="Chromosome"/>
</dbReference>
<reference evidence="2" key="1">
    <citation type="submission" date="2018-03" db="EMBL/GenBank/DDBJ databases">
        <title>FDA dAtabase for Regulatory Grade micrObial Sequences (FDA-ARGOS): Supporting development and validation of Infectious Disease Dx tests.</title>
        <authorList>
            <person name="Kerrigan L."/>
            <person name="Tallon L."/>
            <person name="Sadzewicz L."/>
            <person name="Sengamalay N."/>
            <person name="Ott S."/>
            <person name="Godinez A."/>
            <person name="Nagaraj S."/>
            <person name="Vavikolanu K."/>
            <person name="Vyas G."/>
            <person name="Nadendla S."/>
            <person name="George J."/>
            <person name="Sichtig H."/>
        </authorList>
    </citation>
    <scope>NUCLEOTIDE SEQUENCE [LARGE SCALE GENOMIC DNA]</scope>
    <source>
        <strain evidence="2">FDAARGOS_295</strain>
    </source>
</reference>
<proteinExistence type="predicted"/>
<protein>
    <submittedName>
        <fullName evidence="1">DUF1353 domain-containing protein</fullName>
    </submittedName>
</protein>
<organism evidence="1 2">
    <name type="scientific">Campylobacter jejuni subsp. doylei</name>
    <dbReference type="NCBI Taxonomy" id="32021"/>
    <lineage>
        <taxon>Bacteria</taxon>
        <taxon>Pseudomonadati</taxon>
        <taxon>Campylobacterota</taxon>
        <taxon>Epsilonproteobacteria</taxon>
        <taxon>Campylobacterales</taxon>
        <taxon>Campylobacteraceae</taxon>
        <taxon>Campylobacter</taxon>
    </lineage>
</organism>
<evidence type="ECO:0000313" key="2">
    <source>
        <dbReference type="Proteomes" id="UP000239717"/>
    </source>
</evidence>
<accession>A0AAD0HBX2</accession>
<name>A0AAD0HBX2_CAMJU</name>
<dbReference type="AlphaFoldDB" id="A0AAD0HBX2"/>
<dbReference type="EMBL" id="CP027403">
    <property type="protein sequence ID" value="AVL47461.1"/>
    <property type="molecule type" value="Genomic_DNA"/>
</dbReference>
<dbReference type="Pfam" id="PF07087">
    <property type="entry name" value="DUF1353"/>
    <property type="match status" value="1"/>
</dbReference>
<dbReference type="OMA" id="CEKAKSR"/>
<sequence length="126" mass="14881">MAELKRVVVKPFDKDRFEVVENYEFELNVTKGIIEQGYKTDGASIPRIFWSLYPPYKSEYFTACVIHDWLCSKAMHEKSIKNAYKLADLALKEAMLSLGVSKLTTYAFYYWCKYYHILKCFLKGYK</sequence>
<gene>
    <name evidence="1" type="ORF">CEP74_06700</name>
</gene>
<evidence type="ECO:0000313" key="1">
    <source>
        <dbReference type="EMBL" id="AVL47461.1"/>
    </source>
</evidence>
<dbReference type="InterPro" id="IPR010767">
    <property type="entry name" value="Phage_CGC-2007_Cje0229"/>
</dbReference>